<gene>
    <name evidence="2" type="ORF">PXEA_LOCUS8472</name>
</gene>
<comment type="caution">
    <text evidence="2">The sequence shown here is derived from an EMBL/GenBank/DDBJ whole genome shotgun (WGS) entry which is preliminary data.</text>
</comment>
<dbReference type="EMBL" id="CAAALY010023190">
    <property type="protein sequence ID" value="VEL15032.1"/>
    <property type="molecule type" value="Genomic_DNA"/>
</dbReference>
<protein>
    <submittedName>
        <fullName evidence="2">Uncharacterized protein</fullName>
    </submittedName>
</protein>
<evidence type="ECO:0000256" key="1">
    <source>
        <dbReference type="SAM" id="MobiDB-lite"/>
    </source>
</evidence>
<dbReference type="Proteomes" id="UP000784294">
    <property type="component" value="Unassembled WGS sequence"/>
</dbReference>
<keyword evidence="3" id="KW-1185">Reference proteome</keyword>
<name>A0A448WLU0_9PLAT</name>
<feature type="region of interest" description="Disordered" evidence="1">
    <location>
        <begin position="182"/>
        <end position="211"/>
    </location>
</feature>
<sequence length="246" mass="25468">MTYRASSLPAGRFMLVPPSAVVSASSSSQSGEHVAGSGQFGVGDREGHVSQAGKSRAGQIGASRHTQSSVSVMSHAQSNSPAMSPIMPRTEGAHGTAAPVIASSASTSLAANTSAPIDTALSGTVAADTSQPPSLRFSWPKDVSGLTFWPSEGHLHNGQSKLITVTFCPSKSDRFAANLAPGTVEAGGDGRRRLPTQTVSQQPIPEKGSGASVPVRFNRRRIICRLTRIYVHIPSDSQGVGISINL</sequence>
<accession>A0A448WLU0</accession>
<feature type="region of interest" description="Disordered" evidence="1">
    <location>
        <begin position="23"/>
        <end position="95"/>
    </location>
</feature>
<evidence type="ECO:0000313" key="3">
    <source>
        <dbReference type="Proteomes" id="UP000784294"/>
    </source>
</evidence>
<organism evidence="2 3">
    <name type="scientific">Protopolystoma xenopodis</name>
    <dbReference type="NCBI Taxonomy" id="117903"/>
    <lineage>
        <taxon>Eukaryota</taxon>
        <taxon>Metazoa</taxon>
        <taxon>Spiralia</taxon>
        <taxon>Lophotrochozoa</taxon>
        <taxon>Platyhelminthes</taxon>
        <taxon>Monogenea</taxon>
        <taxon>Polyopisthocotylea</taxon>
        <taxon>Polystomatidea</taxon>
        <taxon>Polystomatidae</taxon>
        <taxon>Protopolystoma</taxon>
    </lineage>
</organism>
<reference evidence="2" key="1">
    <citation type="submission" date="2018-11" db="EMBL/GenBank/DDBJ databases">
        <authorList>
            <consortium name="Pathogen Informatics"/>
        </authorList>
    </citation>
    <scope>NUCLEOTIDE SEQUENCE</scope>
</reference>
<proteinExistence type="predicted"/>
<evidence type="ECO:0000313" key="2">
    <source>
        <dbReference type="EMBL" id="VEL15032.1"/>
    </source>
</evidence>
<dbReference type="AlphaFoldDB" id="A0A448WLU0"/>
<feature type="compositionally biased region" description="Polar residues" evidence="1">
    <location>
        <begin position="64"/>
        <end position="82"/>
    </location>
</feature>